<protein>
    <submittedName>
        <fullName evidence="2">Uncharacterized protein</fullName>
    </submittedName>
</protein>
<evidence type="ECO:0000313" key="3">
    <source>
        <dbReference type="Proteomes" id="UP001159363"/>
    </source>
</evidence>
<feature type="coiled-coil region" evidence="1">
    <location>
        <begin position="71"/>
        <end position="100"/>
    </location>
</feature>
<evidence type="ECO:0000313" key="2">
    <source>
        <dbReference type="EMBL" id="KAJ8877509.1"/>
    </source>
</evidence>
<name>A0ABQ9GZP5_9NEOP</name>
<dbReference type="Proteomes" id="UP001159363">
    <property type="component" value="Chromosome 7"/>
</dbReference>
<organism evidence="2 3">
    <name type="scientific">Dryococelus australis</name>
    <dbReference type="NCBI Taxonomy" id="614101"/>
    <lineage>
        <taxon>Eukaryota</taxon>
        <taxon>Metazoa</taxon>
        <taxon>Ecdysozoa</taxon>
        <taxon>Arthropoda</taxon>
        <taxon>Hexapoda</taxon>
        <taxon>Insecta</taxon>
        <taxon>Pterygota</taxon>
        <taxon>Neoptera</taxon>
        <taxon>Polyneoptera</taxon>
        <taxon>Phasmatodea</taxon>
        <taxon>Verophasmatodea</taxon>
        <taxon>Anareolatae</taxon>
        <taxon>Phasmatidae</taxon>
        <taxon>Eurycanthinae</taxon>
        <taxon>Dryococelus</taxon>
    </lineage>
</organism>
<accession>A0ABQ9GZP5</accession>
<keyword evidence="1" id="KW-0175">Coiled coil</keyword>
<comment type="caution">
    <text evidence="2">The sequence shown here is derived from an EMBL/GenBank/DDBJ whole genome shotgun (WGS) entry which is preliminary data.</text>
</comment>
<reference evidence="2 3" key="1">
    <citation type="submission" date="2023-02" db="EMBL/GenBank/DDBJ databases">
        <title>LHISI_Scaffold_Assembly.</title>
        <authorList>
            <person name="Stuart O.P."/>
            <person name="Cleave R."/>
            <person name="Magrath M.J.L."/>
            <person name="Mikheyev A.S."/>
        </authorList>
    </citation>
    <scope>NUCLEOTIDE SEQUENCE [LARGE SCALE GENOMIC DNA]</scope>
    <source>
        <strain evidence="2">Daus_M_001</strain>
        <tissue evidence="2">Leg muscle</tissue>
    </source>
</reference>
<proteinExistence type="predicted"/>
<gene>
    <name evidence="2" type="ORF">PR048_021964</name>
</gene>
<evidence type="ECO:0000256" key="1">
    <source>
        <dbReference type="SAM" id="Coils"/>
    </source>
</evidence>
<dbReference type="EMBL" id="JARBHB010000008">
    <property type="protein sequence ID" value="KAJ8877509.1"/>
    <property type="molecule type" value="Genomic_DNA"/>
</dbReference>
<keyword evidence="3" id="KW-1185">Reference proteome</keyword>
<sequence>MKLLLILSPGNAALERDFSVNGDILFVNSKQDLVVEQCLMYDAVKNAGSLYTPDITKQLFFSMRSVNASWKQALDDRRSKLTAEEKAAREKMKLQRLLKNWRPKNKSCFRKLQKNLLPLMSS</sequence>